<accession>A0ABD0UU09</accession>
<sequence>MNTIQCIFGLATTQRGTFLWTVRPHASPMSISSGFIPSGFRMASCSSCCNLVITIGFFISSVIVHIIVAEDVSVPAKNKSTRNELYYEDGIENNKKMPTLPTRRVARAHRRTLSPRGSRLGLARPLPSLPSRPHTPAQPVRRLATQALPQADAQAQPVSRSGAQYQNFSRRQTFSNPVSCWVKSTRKPDGWVQVEISDPSAKMGQGSLGCFLIINLCSQTFVDPIRAEVDLAHVKTIQLKEVVRWKSNISRWFGESPASGGGPAEVRHQAVAKVRYQEEVRYQAVVLQKSGVSRWSDGSMVVRWKSAINRWSAGSTVSGGGPTELRRQEVVWRYSGQWSRRSEEARAISDLSLTSLPLAWGSLFMRKGGSIYRFSRVPWILLRKLKTLKTKKRCECENHKDDEEVRREKNRDVTSHDPLDVILSAKKTTIRRFFLQPKQNIHQVLFIESIIGLRLLPTLEMLLDHPLIKPIQLPKVLLQLVPLANYPINPIPAWKEIRSTESSHQILRLRHGSMKPTPPSLVHSGASSKLISEHHSAQDVLDDAELASLPPVLAVLGEGDVGVVKGELGSYFETRPAGEDDVVGFKDGFEGFTGGDD</sequence>
<protein>
    <submittedName>
        <fullName evidence="3">Uncharacterized protein</fullName>
    </submittedName>
</protein>
<reference evidence="3 4" key="1">
    <citation type="journal article" date="2024" name="Plant Biotechnol. J.">
        <title>Dendrobium thyrsiflorum genome and its molecular insights into genes involved in important horticultural traits.</title>
        <authorList>
            <person name="Chen B."/>
            <person name="Wang J.Y."/>
            <person name="Zheng P.J."/>
            <person name="Li K.L."/>
            <person name="Liang Y.M."/>
            <person name="Chen X.F."/>
            <person name="Zhang C."/>
            <person name="Zhao X."/>
            <person name="He X."/>
            <person name="Zhang G.Q."/>
            <person name="Liu Z.J."/>
            <person name="Xu Q."/>
        </authorList>
    </citation>
    <scope>NUCLEOTIDE SEQUENCE [LARGE SCALE GENOMIC DNA]</scope>
    <source>
        <strain evidence="3">GZMU011</strain>
    </source>
</reference>
<organism evidence="3 4">
    <name type="scientific">Dendrobium thyrsiflorum</name>
    <name type="common">Pinecone-like raceme dendrobium</name>
    <name type="synonym">Orchid</name>
    <dbReference type="NCBI Taxonomy" id="117978"/>
    <lineage>
        <taxon>Eukaryota</taxon>
        <taxon>Viridiplantae</taxon>
        <taxon>Streptophyta</taxon>
        <taxon>Embryophyta</taxon>
        <taxon>Tracheophyta</taxon>
        <taxon>Spermatophyta</taxon>
        <taxon>Magnoliopsida</taxon>
        <taxon>Liliopsida</taxon>
        <taxon>Asparagales</taxon>
        <taxon>Orchidaceae</taxon>
        <taxon>Epidendroideae</taxon>
        <taxon>Malaxideae</taxon>
        <taxon>Dendrobiinae</taxon>
        <taxon>Dendrobium</taxon>
    </lineage>
</organism>
<comment type="caution">
    <text evidence="3">The sequence shown here is derived from an EMBL/GenBank/DDBJ whole genome shotgun (WGS) entry which is preliminary data.</text>
</comment>
<gene>
    <name evidence="3" type="ORF">M5K25_013890</name>
</gene>
<evidence type="ECO:0000313" key="4">
    <source>
        <dbReference type="Proteomes" id="UP001552299"/>
    </source>
</evidence>
<dbReference type="AlphaFoldDB" id="A0ABD0UU09"/>
<keyword evidence="2" id="KW-1133">Transmembrane helix</keyword>
<keyword evidence="4" id="KW-1185">Reference proteome</keyword>
<feature type="transmembrane region" description="Helical" evidence="2">
    <location>
        <begin position="48"/>
        <end position="68"/>
    </location>
</feature>
<evidence type="ECO:0000256" key="1">
    <source>
        <dbReference type="SAM" id="MobiDB-lite"/>
    </source>
</evidence>
<name>A0ABD0UU09_DENTH</name>
<feature type="region of interest" description="Disordered" evidence="1">
    <location>
        <begin position="111"/>
        <end position="137"/>
    </location>
</feature>
<keyword evidence="2" id="KW-0472">Membrane</keyword>
<evidence type="ECO:0000313" key="3">
    <source>
        <dbReference type="EMBL" id="KAL0916384.1"/>
    </source>
</evidence>
<proteinExistence type="predicted"/>
<dbReference type="Proteomes" id="UP001552299">
    <property type="component" value="Unassembled WGS sequence"/>
</dbReference>
<evidence type="ECO:0000256" key="2">
    <source>
        <dbReference type="SAM" id="Phobius"/>
    </source>
</evidence>
<feature type="compositionally biased region" description="Low complexity" evidence="1">
    <location>
        <begin position="118"/>
        <end position="132"/>
    </location>
</feature>
<dbReference type="EMBL" id="JANQDX010000011">
    <property type="protein sequence ID" value="KAL0916384.1"/>
    <property type="molecule type" value="Genomic_DNA"/>
</dbReference>
<keyword evidence="2" id="KW-0812">Transmembrane</keyword>